<feature type="compositionally biased region" description="Low complexity" evidence="1">
    <location>
        <begin position="37"/>
        <end position="47"/>
    </location>
</feature>
<evidence type="ECO:0000256" key="2">
    <source>
        <dbReference type="SAM" id="SignalP"/>
    </source>
</evidence>
<keyword evidence="2" id="KW-0732">Signal</keyword>
<comment type="caution">
    <text evidence="3">The sequence shown here is derived from an EMBL/GenBank/DDBJ whole genome shotgun (WGS) entry which is preliminary data.</text>
</comment>
<dbReference type="Proteomes" id="UP000664344">
    <property type="component" value="Unassembled WGS sequence"/>
</dbReference>
<organism evidence="3 4">
    <name type="scientific">Marinobacter daepoensis</name>
    <dbReference type="NCBI Taxonomy" id="262077"/>
    <lineage>
        <taxon>Bacteria</taxon>
        <taxon>Pseudomonadati</taxon>
        <taxon>Pseudomonadota</taxon>
        <taxon>Gammaproteobacteria</taxon>
        <taxon>Pseudomonadales</taxon>
        <taxon>Marinobacteraceae</taxon>
        <taxon>Marinobacter</taxon>
    </lineage>
</organism>
<reference evidence="3 4" key="1">
    <citation type="submission" date="2021-02" db="EMBL/GenBank/DDBJ databases">
        <title>PHA producing bacteria isolated from coastal sediment in Guangdong, Shenzhen.</title>
        <authorList>
            <person name="Zheng W."/>
            <person name="Yu S."/>
            <person name="Huang Y."/>
        </authorList>
    </citation>
    <scope>NUCLEOTIDE SEQUENCE [LARGE SCALE GENOMIC DNA]</scope>
    <source>
        <strain evidence="3 4">TN21-5</strain>
    </source>
</reference>
<evidence type="ECO:0000313" key="3">
    <source>
        <dbReference type="EMBL" id="MBN7770926.1"/>
    </source>
</evidence>
<proteinExistence type="predicted"/>
<accession>A0ABS3BGG7</accession>
<sequence>MKRLKPAIAFSALALLFAGSLFDWSAPQKPSGKLPSATPAAQAQEPATRPDTNGDHRVVELAVHYLERYGDTITGPATQARLYNERIDLLARFPESGTQLFQAAITTAFPELADTIFALMARLERYNRWLDNHELRLQGLPEMERYAEIWQQREAIFGALASQIWAEEQNPVEAKSAQLQQTLARLDQATELPLAELAHQLKTTADELYGMDLSRQLAGSGATGHALFTMDSVQQQLASLPPERRQQSINDLRRQLGYSEDAVQALARDDQRREEKWQAGKAYMEERRTLADTLSGEPLEAALVELRQRHFGFSAPTIEREEREGFFRFQRERRYGLN</sequence>
<feature type="region of interest" description="Disordered" evidence="1">
    <location>
        <begin position="30"/>
        <end position="54"/>
    </location>
</feature>
<evidence type="ECO:0000313" key="4">
    <source>
        <dbReference type="Proteomes" id="UP000664344"/>
    </source>
</evidence>
<protein>
    <recommendedName>
        <fullName evidence="5">Lipase modulator</fullName>
    </recommendedName>
</protein>
<evidence type="ECO:0000256" key="1">
    <source>
        <dbReference type="SAM" id="MobiDB-lite"/>
    </source>
</evidence>
<dbReference type="RefSeq" id="WP_206557900.1">
    <property type="nucleotide sequence ID" value="NZ_JAFKDB010000019.1"/>
</dbReference>
<gene>
    <name evidence="3" type="ORF">JYP53_13550</name>
</gene>
<name>A0ABS3BGG7_9GAMM</name>
<feature type="chain" id="PRO_5046035865" description="Lipase modulator" evidence="2">
    <location>
        <begin position="26"/>
        <end position="338"/>
    </location>
</feature>
<keyword evidence="4" id="KW-1185">Reference proteome</keyword>
<dbReference type="EMBL" id="JAFKDB010000019">
    <property type="protein sequence ID" value="MBN7770926.1"/>
    <property type="molecule type" value="Genomic_DNA"/>
</dbReference>
<evidence type="ECO:0008006" key="5">
    <source>
        <dbReference type="Google" id="ProtNLM"/>
    </source>
</evidence>
<feature type="signal peptide" evidence="2">
    <location>
        <begin position="1"/>
        <end position="25"/>
    </location>
</feature>